<dbReference type="SUPFAM" id="SSF53474">
    <property type="entry name" value="alpha/beta-Hydrolases"/>
    <property type="match status" value="2"/>
</dbReference>
<dbReference type="PANTHER" id="PTHR22946">
    <property type="entry name" value="DIENELACTONE HYDROLASE DOMAIN-CONTAINING PROTEIN-RELATED"/>
    <property type="match status" value="1"/>
</dbReference>
<feature type="signal peptide" evidence="1">
    <location>
        <begin position="1"/>
        <end position="21"/>
    </location>
</feature>
<evidence type="ECO:0000256" key="1">
    <source>
        <dbReference type="SAM" id="SignalP"/>
    </source>
</evidence>
<dbReference type="EMBL" id="MFYX01000136">
    <property type="protein sequence ID" value="OGK00996.1"/>
    <property type="molecule type" value="Genomic_DNA"/>
</dbReference>
<accession>A0A1F7F3B0</accession>
<dbReference type="InterPro" id="IPR029058">
    <property type="entry name" value="AB_hydrolase_fold"/>
</dbReference>
<feature type="chain" id="PRO_5009528387" description="Secretion system C-terminal sorting domain-containing protein" evidence="1">
    <location>
        <begin position="22"/>
        <end position="807"/>
    </location>
</feature>
<reference evidence="3 4" key="1">
    <citation type="journal article" date="2016" name="Nat. Commun.">
        <title>Thousands of microbial genomes shed light on interconnected biogeochemical processes in an aquifer system.</title>
        <authorList>
            <person name="Anantharaman K."/>
            <person name="Brown C.T."/>
            <person name="Hug L.A."/>
            <person name="Sharon I."/>
            <person name="Castelle C.J."/>
            <person name="Probst A.J."/>
            <person name="Thomas B.C."/>
            <person name="Singh A."/>
            <person name="Wilkins M.J."/>
            <person name="Karaoz U."/>
            <person name="Brodie E.L."/>
            <person name="Williams K.H."/>
            <person name="Hubbard S.S."/>
            <person name="Banfield J.F."/>
        </authorList>
    </citation>
    <scope>NUCLEOTIDE SEQUENCE [LARGE SCALE GENOMIC DNA]</scope>
</reference>
<dbReference type="Pfam" id="PF18962">
    <property type="entry name" value="Por_Secre_tail"/>
    <property type="match status" value="1"/>
</dbReference>
<dbReference type="Proteomes" id="UP000179243">
    <property type="component" value="Unassembled WGS sequence"/>
</dbReference>
<keyword evidence="1" id="KW-0732">Signal</keyword>
<sequence length="807" mass="89111">MRTTLSAAGIVLAIFSGATFAAFNDWFNNWAANQLPTYAATIPADSAEWNLLQQKMRDGLKSTLSLEKFDPFSDVIVKTSVDKGAYTTQAIAIPVVGGYYTTAILYVPKTGGPRFPAIINHSGHWTNGKNDQYYMTGINKTMVNEGYIIIHLDMGFSTEFGTMSPNHDRHYGQLCEVFGFGVAQMQLRSLMRTVDYLFTRNDVDTTRIGATGSSGGGTATYWFGAVDDRVKASIPLCSSMNQMFFGQKLTYPICDVLPFPGFYAQQWQFTAMAAPRAFFMLQENASNPNPAEWDTYVKPVWDTYGNASTSCKWMQIGQHDYDEAKQVLAAQFFNLNFFGNQGSPVGNSSANPPADYLLDPFNGSGWLTGNESYKNNAAWVMYTLSQMWLGGIAPPLNQAELEHRIDTVRTNIMADAFRALPKNDVSLNASGATIHVDPAFSLDLSITNGSGSVKPVFIVISPEGATGLSGLRAALAGKGYAVVTATFRGTGDNRYTESTSYADMVDYISNLGIRIFGGSTLALMYYDIKRVLDYLHTQTWCDTAKIGIAGEDIGGMAALITAMMDDRVDMVGTKGQLYSWMHKPTTHRVYGHMLYATPKTAEWHQASWPYGIGKYADLTMMPGLAYPCASYIGGGDVWFNIYGTYDGARNDRTSLNQNDLDSAYKWSTDVFNNLGKNQNMRIKAGATDQEMADWFEARINAGDIENRTTRPISSIREKQIEKWTSLEVSPNPFNPTTRITVSGLKPGEKPEIKIYSVYGKLIDKISSDFCILTSGYIWDASALPSGIYFITVRFGKNTMAKKAMLVR</sequence>
<dbReference type="InterPro" id="IPR026444">
    <property type="entry name" value="Secre_tail"/>
</dbReference>
<dbReference type="PANTHER" id="PTHR22946:SF8">
    <property type="entry name" value="ACETYL XYLAN ESTERASE DOMAIN-CONTAINING PROTEIN"/>
    <property type="match status" value="1"/>
</dbReference>
<organism evidence="3 4">
    <name type="scientific">Candidatus Raymondbacteria bacterium RIFOXYD12_FULL_49_13</name>
    <dbReference type="NCBI Taxonomy" id="1817890"/>
    <lineage>
        <taxon>Bacteria</taxon>
        <taxon>Raymondiibacteriota</taxon>
    </lineage>
</organism>
<protein>
    <recommendedName>
        <fullName evidence="2">Secretion system C-terminal sorting domain-containing protein</fullName>
    </recommendedName>
</protein>
<evidence type="ECO:0000313" key="3">
    <source>
        <dbReference type="EMBL" id="OGK00996.1"/>
    </source>
</evidence>
<proteinExistence type="predicted"/>
<evidence type="ECO:0000259" key="2">
    <source>
        <dbReference type="Pfam" id="PF18962"/>
    </source>
</evidence>
<comment type="caution">
    <text evidence="3">The sequence shown here is derived from an EMBL/GenBank/DDBJ whole genome shotgun (WGS) entry which is preliminary data.</text>
</comment>
<name>A0A1F7F3B0_UNCRA</name>
<dbReference type="NCBIfam" id="TIGR04183">
    <property type="entry name" value="Por_Secre_tail"/>
    <property type="match status" value="1"/>
</dbReference>
<dbReference type="AlphaFoldDB" id="A0A1F7F3B0"/>
<evidence type="ECO:0000313" key="4">
    <source>
        <dbReference type="Proteomes" id="UP000179243"/>
    </source>
</evidence>
<feature type="domain" description="Secretion system C-terminal sorting" evidence="2">
    <location>
        <begin position="729"/>
        <end position="803"/>
    </location>
</feature>
<gene>
    <name evidence="3" type="ORF">A2519_17225</name>
</gene>
<dbReference type="Gene3D" id="3.40.50.1820">
    <property type="entry name" value="alpha/beta hydrolase"/>
    <property type="match status" value="2"/>
</dbReference>
<dbReference type="InterPro" id="IPR050261">
    <property type="entry name" value="FrsA_esterase"/>
</dbReference>